<gene>
    <name evidence="3" type="ORF">FRX94_04645</name>
</gene>
<dbReference type="EMBL" id="VOHM01000007">
    <property type="protein sequence ID" value="TWT26687.1"/>
    <property type="molecule type" value="Genomic_DNA"/>
</dbReference>
<dbReference type="OrthoDB" id="9817674at2"/>
<dbReference type="AlphaFoldDB" id="A0A5C5ULI3"/>
<keyword evidence="2" id="KW-0812">Transmembrane</keyword>
<comment type="caution">
    <text evidence="3">The sequence shown here is derived from an EMBL/GenBank/DDBJ whole genome shotgun (WGS) entry which is preliminary data.</text>
</comment>
<evidence type="ECO:0000256" key="1">
    <source>
        <dbReference type="SAM" id="MobiDB-lite"/>
    </source>
</evidence>
<proteinExistence type="predicted"/>
<feature type="transmembrane region" description="Helical" evidence="2">
    <location>
        <begin position="91"/>
        <end position="107"/>
    </location>
</feature>
<keyword evidence="2" id="KW-1133">Transmembrane helix</keyword>
<feature type="transmembrane region" description="Helical" evidence="2">
    <location>
        <begin position="341"/>
        <end position="359"/>
    </location>
</feature>
<evidence type="ECO:0000313" key="3">
    <source>
        <dbReference type="EMBL" id="TWT26687.1"/>
    </source>
</evidence>
<keyword evidence="2" id="KW-0472">Membrane</keyword>
<feature type="transmembrane region" description="Helical" evidence="2">
    <location>
        <begin position="127"/>
        <end position="144"/>
    </location>
</feature>
<feature type="transmembrane region" description="Helical" evidence="2">
    <location>
        <begin position="228"/>
        <end position="252"/>
    </location>
</feature>
<feature type="transmembrane region" description="Helical" evidence="2">
    <location>
        <begin position="308"/>
        <end position="329"/>
    </location>
</feature>
<evidence type="ECO:0000256" key="2">
    <source>
        <dbReference type="SAM" id="Phobius"/>
    </source>
</evidence>
<feature type="region of interest" description="Disordered" evidence="1">
    <location>
        <begin position="1"/>
        <end position="20"/>
    </location>
</feature>
<accession>A0A5C5ULI3</accession>
<organism evidence="3 4">
    <name type="scientific">Corynebacterium canis</name>
    <dbReference type="NCBI Taxonomy" id="679663"/>
    <lineage>
        <taxon>Bacteria</taxon>
        <taxon>Bacillati</taxon>
        <taxon>Actinomycetota</taxon>
        <taxon>Actinomycetes</taxon>
        <taxon>Mycobacteriales</taxon>
        <taxon>Corynebacteriaceae</taxon>
        <taxon>Corynebacterium</taxon>
    </lineage>
</organism>
<evidence type="ECO:0000313" key="4">
    <source>
        <dbReference type="Proteomes" id="UP000320791"/>
    </source>
</evidence>
<protein>
    <submittedName>
        <fullName evidence="3">Uncharacterized protein</fullName>
    </submittedName>
</protein>
<feature type="transmembrane region" description="Helical" evidence="2">
    <location>
        <begin position="203"/>
        <end position="222"/>
    </location>
</feature>
<dbReference type="RefSeq" id="WP_146323963.1">
    <property type="nucleotide sequence ID" value="NZ_BAABLR010000007.1"/>
</dbReference>
<name>A0A5C5ULI3_9CORY</name>
<sequence>MSDSKFQTTQKLTSKPDSATVIELPENSAGNDTSSALAVSPSGYATAVTNGSSAQAVHHVTATPQQPAMESTTAFQTMASFYQAEQGKQRGTVVVQIILFLGTFFIFSSNFNQFGTFFGGPEPNPPFAITITIMALFVGISAYLKSTASRAETKIKSTLGKLRPSGSPPERTERPEHYVKNAAQYVVTFSKVDSTLRFLQHTLIYALTVLSAIWAVFAWLSPTSRFESIAFALTCILVAGIIHIILSMDFFGYDDDVQKLLRTIENDSKYSALLQWAKIPTEDQEQRKVVQISNPECEKLPPAISLSFLRFILVYGLAAFFTGLLNMVFAERLLSEPISDVFTLTIITSLIATPIMVNCMKRLRFPLQLRERYLLNNRPLLVLFFIAAMFIFIVPILAMSEVLATEYNVQPPVGLMLMQMCFTLVIPIGLGILESTRYAHAANQILRGTMTPYTSCITLPWRPDRPVLLSTIPRKFLQEVLTIKKQLQDHIADKETTMRPLIS</sequence>
<reference evidence="3 4" key="1">
    <citation type="submission" date="2019-08" db="EMBL/GenBank/DDBJ databases">
        <authorList>
            <person name="Lei W."/>
        </authorList>
    </citation>
    <scope>NUCLEOTIDE SEQUENCE [LARGE SCALE GENOMIC DNA]</scope>
    <source>
        <strain evidence="3 4">CCUG 58627</strain>
    </source>
</reference>
<feature type="transmembrane region" description="Helical" evidence="2">
    <location>
        <begin position="380"/>
        <end position="400"/>
    </location>
</feature>
<keyword evidence="4" id="KW-1185">Reference proteome</keyword>
<dbReference type="Proteomes" id="UP000320791">
    <property type="component" value="Unassembled WGS sequence"/>
</dbReference>
<feature type="transmembrane region" description="Helical" evidence="2">
    <location>
        <begin position="412"/>
        <end position="433"/>
    </location>
</feature>
<feature type="compositionally biased region" description="Polar residues" evidence="1">
    <location>
        <begin position="1"/>
        <end position="17"/>
    </location>
</feature>